<evidence type="ECO:0000259" key="3">
    <source>
        <dbReference type="SMART" id="SM01119"/>
    </source>
</evidence>
<dbReference type="Pfam" id="PF01168">
    <property type="entry name" value="Ala_racemase_N"/>
    <property type="match status" value="1"/>
</dbReference>
<dbReference type="SMART" id="SM01119">
    <property type="entry name" value="D-ser_dehydrat"/>
    <property type="match status" value="1"/>
</dbReference>
<name>A0AAX4PN62_9CHLO</name>
<dbReference type="CDD" id="cd06819">
    <property type="entry name" value="PLPDE_III_LS_D-TA"/>
    <property type="match status" value="1"/>
</dbReference>
<dbReference type="Gene3D" id="3.20.20.10">
    <property type="entry name" value="Alanine racemase"/>
    <property type="match status" value="1"/>
</dbReference>
<accession>A0AAX4PN62</accession>
<evidence type="ECO:0000313" key="5">
    <source>
        <dbReference type="Proteomes" id="UP001472866"/>
    </source>
</evidence>
<dbReference type="PANTHER" id="PTHR28004">
    <property type="entry name" value="ZGC:162816-RELATED"/>
    <property type="match status" value="1"/>
</dbReference>
<dbReference type="InterPro" id="IPR001608">
    <property type="entry name" value="Ala_racemase_N"/>
</dbReference>
<dbReference type="Gene3D" id="2.40.37.20">
    <property type="entry name" value="D-serine dehydratase-like domain"/>
    <property type="match status" value="1"/>
</dbReference>
<proteinExistence type="inferred from homology"/>
<evidence type="ECO:0000256" key="1">
    <source>
        <dbReference type="ARBA" id="ARBA00005323"/>
    </source>
</evidence>
<dbReference type="Proteomes" id="UP001472866">
    <property type="component" value="Chromosome 18"/>
</dbReference>
<dbReference type="InterPro" id="IPR051466">
    <property type="entry name" value="D-amino_acid_metab_enzyme"/>
</dbReference>
<dbReference type="InterPro" id="IPR042208">
    <property type="entry name" value="D-ser_dehydrat-like_sf"/>
</dbReference>
<organism evidence="4 5">
    <name type="scientific">Chloropicon roscoffensis</name>
    <dbReference type="NCBI Taxonomy" id="1461544"/>
    <lineage>
        <taxon>Eukaryota</taxon>
        <taxon>Viridiplantae</taxon>
        <taxon>Chlorophyta</taxon>
        <taxon>Chloropicophyceae</taxon>
        <taxon>Chloropicales</taxon>
        <taxon>Chloropicaceae</taxon>
        <taxon>Chloropicon</taxon>
    </lineage>
</organism>
<evidence type="ECO:0000313" key="4">
    <source>
        <dbReference type="EMBL" id="WZN67100.1"/>
    </source>
</evidence>
<keyword evidence="2" id="KW-0456">Lyase</keyword>
<feature type="domain" description="D-serine dehydratase-like" evidence="3">
    <location>
        <begin position="285"/>
        <end position="373"/>
    </location>
</feature>
<keyword evidence="5" id="KW-1185">Reference proteome</keyword>
<dbReference type="PANTHER" id="PTHR28004:SF2">
    <property type="entry name" value="D-SERINE DEHYDRATASE"/>
    <property type="match status" value="1"/>
</dbReference>
<dbReference type="EMBL" id="CP151518">
    <property type="protein sequence ID" value="WZN67100.1"/>
    <property type="molecule type" value="Genomic_DNA"/>
</dbReference>
<protein>
    <submittedName>
        <fullName evidence="4">D-threonine aldolase</fullName>
    </submittedName>
</protein>
<dbReference type="SUPFAM" id="SSF51419">
    <property type="entry name" value="PLP-binding barrel"/>
    <property type="match status" value="1"/>
</dbReference>
<dbReference type="Pfam" id="PF14031">
    <property type="entry name" value="D-ser_dehydrat"/>
    <property type="match status" value="1"/>
</dbReference>
<evidence type="ECO:0000256" key="2">
    <source>
        <dbReference type="ARBA" id="ARBA00023239"/>
    </source>
</evidence>
<dbReference type="InterPro" id="IPR029066">
    <property type="entry name" value="PLP-binding_barrel"/>
</dbReference>
<comment type="similarity">
    <text evidence="1">Belongs to the DSD1 family.</text>
</comment>
<dbReference type="AlphaFoldDB" id="A0AAX4PN62"/>
<gene>
    <name evidence="4" type="ORF">HKI87_18g86720</name>
</gene>
<dbReference type="GO" id="GO:0036088">
    <property type="term" value="P:D-serine catabolic process"/>
    <property type="evidence" value="ECO:0007669"/>
    <property type="project" value="TreeGrafter"/>
</dbReference>
<reference evidence="4 5" key="1">
    <citation type="submission" date="2024-03" db="EMBL/GenBank/DDBJ databases">
        <title>Complete genome sequence of the green alga Chloropicon roscoffensis RCC1871.</title>
        <authorList>
            <person name="Lemieux C."/>
            <person name="Pombert J.-F."/>
            <person name="Otis C."/>
            <person name="Turmel M."/>
        </authorList>
    </citation>
    <scope>NUCLEOTIDE SEQUENCE [LARGE SCALE GENOMIC DNA]</scope>
    <source>
        <strain evidence="4 5">RCC1871</strain>
    </source>
</reference>
<dbReference type="GO" id="GO:0008721">
    <property type="term" value="F:D-serine ammonia-lyase activity"/>
    <property type="evidence" value="ECO:0007669"/>
    <property type="project" value="TreeGrafter"/>
</dbReference>
<dbReference type="InterPro" id="IPR026956">
    <property type="entry name" value="D-ser_dehydrat-like_dom"/>
</dbReference>
<sequence length="390" mass="41229">MAGRAAAKVPIARVGQALSRVGTPALVLDLDAFDQNARSLVHQMQVFEKRGPNGKTVALRPHAKAHKCSALALRQMDLLGSAAVGLGCQTLAEAEILASAGLKDLTITNEVVPIDKVQRLAKLAKTEGLALGVCVDSAVNVRQISKELQAVGATIKVLVECNVGQNRCGVETAEEAVELAKVVKAFDGVLDFDGYQAYHGAIQHVRGEAERSAECRKVAEKVVAINAAFDTAGIKCNTVTGGGTGTFLFDAGSGLYTEVQPGSYFFGDVDYGKNDWGRSKGWTQSLLVAATVISRNPSRRTVVVDAGLKAVDLGSGPPLVLGEEQWSFANGGDEHGVVTVPEGDLPEVGERMYLIPSHVDPTFNMHRQLVCVRGEVVEDVLEIDASGPGF</sequence>